<dbReference type="OrthoDB" id="961372at2"/>
<protein>
    <recommendedName>
        <fullName evidence="1">Terminase ATPase subunit N-terminal domain-containing protein</fullName>
    </recommendedName>
</protein>
<comment type="caution">
    <text evidence="2">The sequence shown here is derived from an EMBL/GenBank/DDBJ whole genome shotgun (WGS) entry which is preliminary data.</text>
</comment>
<organism evidence="2 3">
    <name type="scientific">Mangrovibacterium marinum</name>
    <dbReference type="NCBI Taxonomy" id="1639118"/>
    <lineage>
        <taxon>Bacteria</taxon>
        <taxon>Pseudomonadati</taxon>
        <taxon>Bacteroidota</taxon>
        <taxon>Bacteroidia</taxon>
        <taxon>Marinilabiliales</taxon>
        <taxon>Prolixibacteraceae</taxon>
        <taxon>Mangrovibacterium</taxon>
    </lineage>
</organism>
<dbReference type="EMBL" id="QAAD01000011">
    <property type="protein sequence ID" value="PTN08049.1"/>
    <property type="molecule type" value="Genomic_DNA"/>
</dbReference>
<dbReference type="InterPro" id="IPR009057">
    <property type="entry name" value="Homeodomain-like_sf"/>
</dbReference>
<dbReference type="SUPFAM" id="SSF46689">
    <property type="entry name" value="Homeodomain-like"/>
    <property type="match status" value="1"/>
</dbReference>
<sequence>MAKDRERQTAKLYYVDHNLTAKEVSERVGVTEKTIGNWVEKYHWKAERDAKNASPAKRTANIKQIISNLSDEWLELDREVKELETGKGNPEEIAKLRTRIKGIDDAVSKWNKTLENIEKDSQVPLSTYIYVMEDIFQGLLKYNRDLYMKLVDFQEIHLNTISERLG</sequence>
<dbReference type="Gene3D" id="1.10.1660.10">
    <property type="match status" value="1"/>
</dbReference>
<feature type="domain" description="Terminase ATPase subunit N-terminal" evidence="1">
    <location>
        <begin position="7"/>
        <end position="46"/>
    </location>
</feature>
<dbReference type="Proteomes" id="UP000243525">
    <property type="component" value="Unassembled WGS sequence"/>
</dbReference>
<name>A0A2T5C0C9_9BACT</name>
<gene>
    <name evidence="2" type="ORF">C8N47_11189</name>
</gene>
<dbReference type="InterPro" id="IPR010332">
    <property type="entry name" value="ATPase_terminase-su_N"/>
</dbReference>
<reference evidence="2 3" key="1">
    <citation type="submission" date="2018-04" db="EMBL/GenBank/DDBJ databases">
        <title>Genomic Encyclopedia of Archaeal and Bacterial Type Strains, Phase II (KMG-II): from individual species to whole genera.</title>
        <authorList>
            <person name="Goeker M."/>
        </authorList>
    </citation>
    <scope>NUCLEOTIDE SEQUENCE [LARGE SCALE GENOMIC DNA]</scope>
    <source>
        <strain evidence="2 3">DSM 28823</strain>
    </source>
</reference>
<keyword evidence="3" id="KW-1185">Reference proteome</keyword>
<evidence type="ECO:0000313" key="2">
    <source>
        <dbReference type="EMBL" id="PTN08049.1"/>
    </source>
</evidence>
<proteinExistence type="predicted"/>
<evidence type="ECO:0000313" key="3">
    <source>
        <dbReference type="Proteomes" id="UP000243525"/>
    </source>
</evidence>
<dbReference type="AlphaFoldDB" id="A0A2T5C0C9"/>
<dbReference type="RefSeq" id="WP_107822778.1">
    <property type="nucleotide sequence ID" value="NZ_QAAD01000011.1"/>
</dbReference>
<evidence type="ECO:0000259" key="1">
    <source>
        <dbReference type="Pfam" id="PF06056"/>
    </source>
</evidence>
<accession>A0A2T5C0C9</accession>
<dbReference type="Pfam" id="PF06056">
    <property type="entry name" value="Terminase_5"/>
    <property type="match status" value="1"/>
</dbReference>